<gene>
    <name evidence="2" type="ORF">SAMN05444394_1534</name>
</gene>
<feature type="domain" description="FAS1" evidence="1">
    <location>
        <begin position="161"/>
        <end position="297"/>
    </location>
</feature>
<protein>
    <submittedName>
        <fullName evidence="2">Uncaracterized surface protein containing fasciclin (FAS1) repeats</fullName>
    </submittedName>
</protein>
<dbReference type="Proteomes" id="UP000185221">
    <property type="component" value="Unassembled WGS sequence"/>
</dbReference>
<dbReference type="PROSITE" id="PS50213">
    <property type="entry name" value="FAS1"/>
    <property type="match status" value="2"/>
</dbReference>
<dbReference type="PANTHER" id="PTHR10900:SF77">
    <property type="entry name" value="FI19380P1"/>
    <property type="match status" value="1"/>
</dbReference>
<organism evidence="2 3">
    <name type="scientific">Algoriphagus halophilus</name>
    <dbReference type="NCBI Taxonomy" id="226505"/>
    <lineage>
        <taxon>Bacteria</taxon>
        <taxon>Pseudomonadati</taxon>
        <taxon>Bacteroidota</taxon>
        <taxon>Cytophagia</taxon>
        <taxon>Cytophagales</taxon>
        <taxon>Cyclobacteriaceae</taxon>
        <taxon>Algoriphagus</taxon>
    </lineage>
</organism>
<dbReference type="STRING" id="226505.SAMN05444394_1534"/>
<dbReference type="PANTHER" id="PTHR10900">
    <property type="entry name" value="PERIOSTIN-RELATED"/>
    <property type="match status" value="1"/>
</dbReference>
<dbReference type="InterPro" id="IPR036378">
    <property type="entry name" value="FAS1_dom_sf"/>
</dbReference>
<evidence type="ECO:0000259" key="1">
    <source>
        <dbReference type="PROSITE" id="PS50213"/>
    </source>
</evidence>
<dbReference type="AlphaFoldDB" id="A0A1N6DYH7"/>
<name>A0A1N6DYH7_9BACT</name>
<dbReference type="InterPro" id="IPR050904">
    <property type="entry name" value="Adhesion/Biosynth-related"/>
</dbReference>
<dbReference type="InterPro" id="IPR000782">
    <property type="entry name" value="FAS1_domain"/>
</dbReference>
<dbReference type="Pfam" id="PF02469">
    <property type="entry name" value="Fasciclin"/>
    <property type="match status" value="2"/>
</dbReference>
<dbReference type="Gene3D" id="2.30.180.10">
    <property type="entry name" value="FAS1 domain"/>
    <property type="match status" value="2"/>
</dbReference>
<keyword evidence="3" id="KW-1185">Reference proteome</keyword>
<accession>A0A1N6DYH7</accession>
<dbReference type="SMART" id="SM00554">
    <property type="entry name" value="FAS1"/>
    <property type="match status" value="2"/>
</dbReference>
<dbReference type="EMBL" id="FSRC01000001">
    <property type="protein sequence ID" value="SIN75838.1"/>
    <property type="molecule type" value="Genomic_DNA"/>
</dbReference>
<dbReference type="FunFam" id="2.30.180.10:FF:000032">
    <property type="entry name" value="Fasciclin domain-containing protein, putative"/>
    <property type="match status" value="1"/>
</dbReference>
<evidence type="ECO:0000313" key="2">
    <source>
        <dbReference type="EMBL" id="SIN75838.1"/>
    </source>
</evidence>
<evidence type="ECO:0000313" key="3">
    <source>
        <dbReference type="Proteomes" id="UP000185221"/>
    </source>
</evidence>
<dbReference type="SUPFAM" id="SSF82153">
    <property type="entry name" value="FAS1 domain"/>
    <property type="match status" value="2"/>
</dbReference>
<sequence>MEESISPNLESNIKSIPEVLKSLGKGEIAGNENARKSLGNTYATFNAALGKSGLASVFARNELTVFAPNDAAFAELGLNPGNIGELEGLTEILLYHVVSGSVLAADLTEGLVPTLNGAAVEISLTNGPMVNESSIILTDKMARNGVIHGIDAVLMPPVSNVMDLLDDATTGADFTTLRTAIYIVPGLKEEFATRENITVFAPTNAAFAKIGLNSLNISGIDPAILREILRYHVFGGGRLFSEDLVDGPIIMSEGGTLIVNTSSSNTFVIDENGGSSNLIETNIQASNGVIHKIDAVLIPQ</sequence>
<proteinExistence type="predicted"/>
<feature type="domain" description="FAS1" evidence="1">
    <location>
        <begin position="29"/>
        <end position="154"/>
    </location>
</feature>
<reference evidence="3" key="1">
    <citation type="submission" date="2016-11" db="EMBL/GenBank/DDBJ databases">
        <authorList>
            <person name="Varghese N."/>
            <person name="Submissions S."/>
        </authorList>
    </citation>
    <scope>NUCLEOTIDE SEQUENCE [LARGE SCALE GENOMIC DNA]</scope>
    <source>
        <strain evidence="3">DSM 15292</strain>
    </source>
</reference>